<reference evidence="2 3" key="1">
    <citation type="submission" date="2010-05" db="EMBL/GenBank/DDBJ databases">
        <title>The Genome Sequence of Thecamonas trahens ATCC 50062.</title>
        <authorList>
            <consortium name="The Broad Institute Genome Sequencing Platform"/>
            <person name="Russ C."/>
            <person name="Cuomo C."/>
            <person name="Shea T."/>
            <person name="Young S.K."/>
            <person name="Zeng Q."/>
            <person name="Koehrsen M."/>
            <person name="Haas B."/>
            <person name="Borodovsky M."/>
            <person name="Guigo R."/>
            <person name="Alvarado L."/>
            <person name="Berlin A."/>
            <person name="Bochicchio J."/>
            <person name="Borenstein D."/>
            <person name="Chapman S."/>
            <person name="Chen Z."/>
            <person name="Freedman E."/>
            <person name="Gellesch M."/>
            <person name="Goldberg J."/>
            <person name="Griggs A."/>
            <person name="Gujja S."/>
            <person name="Heilman E."/>
            <person name="Heiman D."/>
            <person name="Hepburn T."/>
            <person name="Howarth C."/>
            <person name="Jen D."/>
            <person name="Larson L."/>
            <person name="Mehta T."/>
            <person name="Park D."/>
            <person name="Pearson M."/>
            <person name="Roberts A."/>
            <person name="Saif S."/>
            <person name="Shenoy N."/>
            <person name="Sisk P."/>
            <person name="Stolte C."/>
            <person name="Sykes S."/>
            <person name="Thomson T."/>
            <person name="Walk T."/>
            <person name="White J."/>
            <person name="Yandava C."/>
            <person name="Burger G."/>
            <person name="Gray M.W."/>
            <person name="Holland P.W.H."/>
            <person name="King N."/>
            <person name="Lang F.B.F."/>
            <person name="Roger A.J."/>
            <person name="Ruiz-Trillo I."/>
            <person name="Lander E."/>
            <person name="Nusbaum C."/>
        </authorList>
    </citation>
    <scope>NUCLEOTIDE SEQUENCE [LARGE SCALE GENOMIC DNA]</scope>
    <source>
        <strain evidence="2 3">ATCC 50062</strain>
    </source>
</reference>
<organism evidence="2 3">
    <name type="scientific">Thecamonas trahens ATCC 50062</name>
    <dbReference type="NCBI Taxonomy" id="461836"/>
    <lineage>
        <taxon>Eukaryota</taxon>
        <taxon>Apusozoa</taxon>
        <taxon>Apusomonadida</taxon>
        <taxon>Apusomonadidae</taxon>
        <taxon>Thecamonas</taxon>
    </lineage>
</organism>
<dbReference type="STRING" id="461836.A0A0L0DH98"/>
<dbReference type="SMART" id="SM00248">
    <property type="entry name" value="ANK"/>
    <property type="match status" value="7"/>
</dbReference>
<dbReference type="AlphaFoldDB" id="A0A0L0DH98"/>
<dbReference type="SUPFAM" id="SSF48403">
    <property type="entry name" value="Ankyrin repeat"/>
    <property type="match status" value="1"/>
</dbReference>
<keyword evidence="3" id="KW-1185">Reference proteome</keyword>
<dbReference type="PROSITE" id="PS50297">
    <property type="entry name" value="ANK_REP_REGION"/>
    <property type="match status" value="4"/>
</dbReference>
<dbReference type="GeneID" id="25566645"/>
<dbReference type="Proteomes" id="UP000054408">
    <property type="component" value="Unassembled WGS sequence"/>
</dbReference>
<evidence type="ECO:0000256" key="1">
    <source>
        <dbReference type="PROSITE-ProRule" id="PRU00023"/>
    </source>
</evidence>
<dbReference type="PANTHER" id="PTHR24121:SF21">
    <property type="entry name" value="ANKYRIN REPEAT FAMILY PROTEIN"/>
    <property type="match status" value="1"/>
</dbReference>
<feature type="repeat" description="ANK" evidence="1">
    <location>
        <begin position="256"/>
        <end position="278"/>
    </location>
</feature>
<evidence type="ECO:0000313" key="3">
    <source>
        <dbReference type="Proteomes" id="UP000054408"/>
    </source>
</evidence>
<proteinExistence type="predicted"/>
<dbReference type="Gene3D" id="1.25.40.20">
    <property type="entry name" value="Ankyrin repeat-containing domain"/>
    <property type="match status" value="4"/>
</dbReference>
<dbReference type="EMBL" id="GL349469">
    <property type="protein sequence ID" value="KNC51734.1"/>
    <property type="molecule type" value="Genomic_DNA"/>
</dbReference>
<dbReference type="OrthoDB" id="674805at2759"/>
<dbReference type="RefSeq" id="XP_013755862.1">
    <property type="nucleotide sequence ID" value="XM_013900408.1"/>
</dbReference>
<feature type="repeat" description="ANK" evidence="1">
    <location>
        <begin position="144"/>
        <end position="172"/>
    </location>
</feature>
<dbReference type="OMA" id="DPCARTH"/>
<feature type="repeat" description="ANK" evidence="1">
    <location>
        <begin position="186"/>
        <end position="212"/>
    </location>
</feature>
<accession>A0A0L0DH98</accession>
<dbReference type="PROSITE" id="PS50088">
    <property type="entry name" value="ANK_REPEAT"/>
    <property type="match status" value="4"/>
</dbReference>
<dbReference type="InterPro" id="IPR036770">
    <property type="entry name" value="Ankyrin_rpt-contain_sf"/>
</dbReference>
<dbReference type="PANTHER" id="PTHR24121">
    <property type="entry name" value="NO MECHANORECEPTOR POTENTIAL C, ISOFORM D-RELATED"/>
    <property type="match status" value="1"/>
</dbReference>
<dbReference type="eggNOG" id="KOG4177">
    <property type="taxonomic scope" value="Eukaryota"/>
</dbReference>
<gene>
    <name evidence="2" type="ORF">AMSG_07803</name>
</gene>
<dbReference type="Pfam" id="PF12796">
    <property type="entry name" value="Ank_2"/>
    <property type="match status" value="2"/>
</dbReference>
<name>A0A0L0DH98_THETB</name>
<evidence type="ECO:0000313" key="2">
    <source>
        <dbReference type="EMBL" id="KNC51734.1"/>
    </source>
</evidence>
<protein>
    <submittedName>
        <fullName evidence="2">Uncharacterized protein</fullName>
    </submittedName>
</protein>
<sequence length="316" mass="31700">MLRACAQGDADEVARLLALQPLSALARSEAGETAAHVAAREGQAAVLEILLGNGTAAGGADPCARTHPDLRTPLLVAVYGGHRAAVAVLLARTEALHAQDASGASALHAAIACGEADIAEMVLAAAVAEGEEAVRTAVASRTWAGAIPLHAAALQGAAEVVTTLVDAAAGVDGALVEEMLAGRTKGGATALMLAVLAGSTHAVDVLLTAGSDKMVAMRAKESGANALHFAAVCGDATIFAALLRRAPGLASSYSRHGLTPVHVAAAHGHHQLVAVLVDELDGDELATVLAQPGLTPEDVARLFGKEQVIRALDEAA</sequence>
<dbReference type="InterPro" id="IPR002110">
    <property type="entry name" value="Ankyrin_rpt"/>
</dbReference>
<keyword evidence="1" id="KW-0040">ANK repeat</keyword>
<dbReference type="Pfam" id="PF00023">
    <property type="entry name" value="Ank"/>
    <property type="match status" value="2"/>
</dbReference>
<feature type="repeat" description="ANK" evidence="1">
    <location>
        <begin position="30"/>
        <end position="62"/>
    </location>
</feature>